<sequence>MQDILGIVNLTHQREEALSDLTWNRCVGTLPFAANYKLVDFALSNLVNSGITKAAVLSNVQSRELINHVSSGRTWGMERRRRGGLTVLPTVLDFGYMTGDVHKFHSHLDYLESCEEKYVILTSSHVLCTENYLQMRQVHEQRGAEVTLLYKPTDSMQEEVSLDCDVLTLDRKGYVIATEEAGMNRRGIQNVFLGTAMMSRTFLIDLIKKTYDEGIHTVLMNAVLENADQYDVFAHPYYGYTAHIDSAGSYLKHSLDLLKPQVWDQLFGGDHTIYTHAEESSPTHYSQQSIVRNSLIAGDCVIEGSVESSVIFSKVHIERGARVKNCVILEGCTVPPGADLENVILGPNGSITPNVSSYELVQVTMNQVDRGLLV</sequence>
<dbReference type="InterPro" id="IPR029044">
    <property type="entry name" value="Nucleotide-diphossugar_trans"/>
</dbReference>
<evidence type="ECO:0000313" key="6">
    <source>
        <dbReference type="Proteomes" id="UP000076927"/>
    </source>
</evidence>
<dbReference type="InterPro" id="IPR005835">
    <property type="entry name" value="NTP_transferase_dom"/>
</dbReference>
<dbReference type="EMBL" id="CP011388">
    <property type="protein sequence ID" value="ANE48104.1"/>
    <property type="molecule type" value="Genomic_DNA"/>
</dbReference>
<dbReference type="PATRIC" id="fig|1178515.4.peg.3936"/>
<evidence type="ECO:0000259" key="4">
    <source>
        <dbReference type="Pfam" id="PF24894"/>
    </source>
</evidence>
<dbReference type="SUPFAM" id="SSF51161">
    <property type="entry name" value="Trimeric LpxA-like enzymes"/>
    <property type="match status" value="1"/>
</dbReference>
<evidence type="ECO:0000259" key="3">
    <source>
        <dbReference type="Pfam" id="PF00483"/>
    </source>
</evidence>
<dbReference type="KEGG" id="pswu:SY83_19465"/>
<evidence type="ECO:0000256" key="2">
    <source>
        <dbReference type="ARBA" id="ARBA00023056"/>
    </source>
</evidence>
<dbReference type="PANTHER" id="PTHR43523:SF6">
    <property type="entry name" value="GLYCOGEN BIOSYNTHESIS PROTEIN GLGD"/>
    <property type="match status" value="1"/>
</dbReference>
<dbReference type="SUPFAM" id="SSF53448">
    <property type="entry name" value="Nucleotide-diphospho-sugar transferases"/>
    <property type="match status" value="1"/>
</dbReference>
<dbReference type="STRING" id="1178515.SY83_19465"/>
<dbReference type="InterPro" id="IPR011004">
    <property type="entry name" value="Trimer_LpxA-like_sf"/>
</dbReference>
<protein>
    <submittedName>
        <fullName evidence="5">Uncharacterized protein</fullName>
    </submittedName>
</protein>
<dbReference type="Pfam" id="PF00483">
    <property type="entry name" value="NTP_transferase"/>
    <property type="match status" value="1"/>
</dbReference>
<feature type="domain" description="Nucleotidyl transferase" evidence="3">
    <location>
        <begin position="18"/>
        <end position="156"/>
    </location>
</feature>
<feature type="domain" description="Glucose-1-phosphate adenylyltransferase/Bifunctional protein GlmU-like C-terminal hexapeptide" evidence="4">
    <location>
        <begin position="286"/>
        <end position="354"/>
    </location>
</feature>
<dbReference type="InterPro" id="IPR056818">
    <property type="entry name" value="GlmU/GlgC-like_hexapep"/>
</dbReference>
<evidence type="ECO:0000256" key="1">
    <source>
        <dbReference type="ARBA" id="ARBA00010443"/>
    </source>
</evidence>
<dbReference type="Gene3D" id="2.160.10.10">
    <property type="entry name" value="Hexapeptide repeat proteins"/>
    <property type="match status" value="1"/>
</dbReference>
<dbReference type="GO" id="GO:0005978">
    <property type="term" value="P:glycogen biosynthetic process"/>
    <property type="evidence" value="ECO:0007669"/>
    <property type="project" value="UniProtKB-KW"/>
</dbReference>
<evidence type="ECO:0000313" key="5">
    <source>
        <dbReference type="EMBL" id="ANE48104.1"/>
    </source>
</evidence>
<dbReference type="Pfam" id="PF24894">
    <property type="entry name" value="Hexapep_GlmU"/>
    <property type="match status" value="1"/>
</dbReference>
<organism evidence="5 6">
    <name type="scientific">Paenibacillus swuensis</name>
    <dbReference type="NCBI Taxonomy" id="1178515"/>
    <lineage>
        <taxon>Bacteria</taxon>
        <taxon>Bacillati</taxon>
        <taxon>Bacillota</taxon>
        <taxon>Bacilli</taxon>
        <taxon>Bacillales</taxon>
        <taxon>Paenibacillaceae</taxon>
        <taxon>Paenibacillus</taxon>
    </lineage>
</organism>
<name>A0A172TMG8_9BACL</name>
<comment type="similarity">
    <text evidence="1">Belongs to the bacterial/plant glucose-1-phosphate adenylyltransferase family.</text>
</comment>
<reference evidence="5 6" key="1">
    <citation type="submission" date="2015-01" db="EMBL/GenBank/DDBJ databases">
        <title>Paenibacillus swuensis/DY6/whole genome sequencing.</title>
        <authorList>
            <person name="Kim M.K."/>
            <person name="Srinivasan S."/>
            <person name="Lee J.-J."/>
        </authorList>
    </citation>
    <scope>NUCLEOTIDE SEQUENCE [LARGE SCALE GENOMIC DNA]</scope>
    <source>
        <strain evidence="5 6">DY6</strain>
    </source>
</reference>
<dbReference type="RefSeq" id="WP_068609547.1">
    <property type="nucleotide sequence ID" value="NZ_CP011388.1"/>
</dbReference>
<dbReference type="OrthoDB" id="9801810at2"/>
<dbReference type="Gene3D" id="3.90.550.10">
    <property type="entry name" value="Spore Coat Polysaccharide Biosynthesis Protein SpsA, Chain A"/>
    <property type="match status" value="1"/>
</dbReference>
<dbReference type="PANTHER" id="PTHR43523">
    <property type="entry name" value="GLUCOSE-1-PHOSPHATE ADENYLYLTRANSFERASE-RELATED"/>
    <property type="match status" value="1"/>
</dbReference>
<dbReference type="InterPro" id="IPR011832">
    <property type="entry name" value="GlgDAde_trans"/>
</dbReference>
<dbReference type="NCBIfam" id="TIGR02092">
    <property type="entry name" value="glgD"/>
    <property type="match status" value="1"/>
</dbReference>
<keyword evidence="6" id="KW-1185">Reference proteome</keyword>
<keyword evidence="2" id="KW-0320">Glycogen biosynthesis</keyword>
<proteinExistence type="inferred from homology"/>
<dbReference type="InterPro" id="IPR011831">
    <property type="entry name" value="ADP-Glc_PPase"/>
</dbReference>
<dbReference type="AlphaFoldDB" id="A0A172TMG8"/>
<dbReference type="CDD" id="cd04651">
    <property type="entry name" value="LbH_G1P_AT_C"/>
    <property type="match status" value="1"/>
</dbReference>
<accession>A0A172TMG8</accession>
<gene>
    <name evidence="5" type="ORF">SY83_19465</name>
</gene>
<dbReference type="Proteomes" id="UP000076927">
    <property type="component" value="Chromosome"/>
</dbReference>
<dbReference type="GO" id="GO:0008878">
    <property type="term" value="F:glucose-1-phosphate adenylyltransferase activity"/>
    <property type="evidence" value="ECO:0007669"/>
    <property type="project" value="InterPro"/>
</dbReference>